<dbReference type="Pfam" id="PF03171">
    <property type="entry name" value="2OG-FeII_Oxy"/>
    <property type="match status" value="1"/>
</dbReference>
<evidence type="ECO:0000259" key="1">
    <source>
        <dbReference type="Pfam" id="PF03171"/>
    </source>
</evidence>
<reference evidence="2" key="2">
    <citation type="submission" date="2020-06" db="EMBL/GenBank/DDBJ databases">
        <title>Helianthus annuus Genome sequencing and assembly Release 2.</title>
        <authorList>
            <person name="Gouzy J."/>
            <person name="Langlade N."/>
            <person name="Munos S."/>
        </authorList>
    </citation>
    <scope>NUCLEOTIDE SEQUENCE</scope>
    <source>
        <tissue evidence="2">Leaves</tissue>
    </source>
</reference>
<proteinExistence type="predicted"/>
<organism evidence="2 3">
    <name type="scientific">Helianthus annuus</name>
    <name type="common">Common sunflower</name>
    <dbReference type="NCBI Taxonomy" id="4232"/>
    <lineage>
        <taxon>Eukaryota</taxon>
        <taxon>Viridiplantae</taxon>
        <taxon>Streptophyta</taxon>
        <taxon>Embryophyta</taxon>
        <taxon>Tracheophyta</taxon>
        <taxon>Spermatophyta</taxon>
        <taxon>Magnoliopsida</taxon>
        <taxon>eudicotyledons</taxon>
        <taxon>Gunneridae</taxon>
        <taxon>Pentapetalae</taxon>
        <taxon>asterids</taxon>
        <taxon>campanulids</taxon>
        <taxon>Asterales</taxon>
        <taxon>Asteraceae</taxon>
        <taxon>Asteroideae</taxon>
        <taxon>Heliantheae alliance</taxon>
        <taxon>Heliantheae</taxon>
        <taxon>Helianthus</taxon>
    </lineage>
</organism>
<dbReference type="AlphaFoldDB" id="A0A9K3HC86"/>
<dbReference type="SUPFAM" id="SSF51197">
    <property type="entry name" value="Clavaminate synthase-like"/>
    <property type="match status" value="1"/>
</dbReference>
<dbReference type="Proteomes" id="UP000215914">
    <property type="component" value="Unassembled WGS sequence"/>
</dbReference>
<dbReference type="InterPro" id="IPR044861">
    <property type="entry name" value="IPNS-like_FE2OG_OXY"/>
</dbReference>
<dbReference type="Gramene" id="mRNA:HanXRQr2_Chr13g0607981">
    <property type="protein sequence ID" value="CDS:HanXRQr2_Chr13g0607981.1"/>
    <property type="gene ID" value="HanXRQr2_Chr13g0607981"/>
</dbReference>
<comment type="caution">
    <text evidence="2">The sequence shown here is derived from an EMBL/GenBank/DDBJ whole genome shotgun (WGS) entry which is preliminary data.</text>
</comment>
<reference evidence="2" key="1">
    <citation type="journal article" date="2017" name="Nature">
        <title>The sunflower genome provides insights into oil metabolism, flowering and Asterid evolution.</title>
        <authorList>
            <person name="Badouin H."/>
            <person name="Gouzy J."/>
            <person name="Grassa C.J."/>
            <person name="Murat F."/>
            <person name="Staton S.E."/>
            <person name="Cottret L."/>
            <person name="Lelandais-Briere C."/>
            <person name="Owens G.L."/>
            <person name="Carrere S."/>
            <person name="Mayjonade B."/>
            <person name="Legrand L."/>
            <person name="Gill N."/>
            <person name="Kane N.C."/>
            <person name="Bowers J.E."/>
            <person name="Hubner S."/>
            <person name="Bellec A."/>
            <person name="Berard A."/>
            <person name="Berges H."/>
            <person name="Blanchet N."/>
            <person name="Boniface M.C."/>
            <person name="Brunel D."/>
            <person name="Catrice O."/>
            <person name="Chaidir N."/>
            <person name="Claudel C."/>
            <person name="Donnadieu C."/>
            <person name="Faraut T."/>
            <person name="Fievet G."/>
            <person name="Helmstetter N."/>
            <person name="King M."/>
            <person name="Knapp S.J."/>
            <person name="Lai Z."/>
            <person name="Le Paslier M.C."/>
            <person name="Lippi Y."/>
            <person name="Lorenzon L."/>
            <person name="Mandel J.R."/>
            <person name="Marage G."/>
            <person name="Marchand G."/>
            <person name="Marquand E."/>
            <person name="Bret-Mestries E."/>
            <person name="Morien E."/>
            <person name="Nambeesan S."/>
            <person name="Nguyen T."/>
            <person name="Pegot-Espagnet P."/>
            <person name="Pouilly N."/>
            <person name="Raftis F."/>
            <person name="Sallet E."/>
            <person name="Schiex T."/>
            <person name="Thomas J."/>
            <person name="Vandecasteele C."/>
            <person name="Vares D."/>
            <person name="Vear F."/>
            <person name="Vautrin S."/>
            <person name="Crespi M."/>
            <person name="Mangin B."/>
            <person name="Burke J.M."/>
            <person name="Salse J."/>
            <person name="Munos S."/>
            <person name="Vincourt P."/>
            <person name="Rieseberg L.H."/>
            <person name="Langlade N.B."/>
        </authorList>
    </citation>
    <scope>NUCLEOTIDE SEQUENCE</scope>
    <source>
        <tissue evidence="2">Leaves</tissue>
    </source>
</reference>
<dbReference type="Gene3D" id="2.60.120.330">
    <property type="entry name" value="B-lactam Antibiotic, Isopenicillin N Synthase, Chain"/>
    <property type="match status" value="1"/>
</dbReference>
<evidence type="ECO:0000313" key="2">
    <source>
        <dbReference type="EMBL" id="KAF5775075.1"/>
    </source>
</evidence>
<dbReference type="InterPro" id="IPR027443">
    <property type="entry name" value="IPNS-like_sf"/>
</dbReference>
<sequence>MISNDKLKSVEHRVVANEKGPRVSVACFFSSSLAASTKVYGPIKELLSDENPPRYRETTVHDYVQYSFSKGLDGVSHLHHLKL</sequence>
<keyword evidence="3" id="KW-1185">Reference proteome</keyword>
<dbReference type="EC" id="1.14.11.20" evidence="2"/>
<feature type="domain" description="Isopenicillin N synthase-like Fe(2+) 2OG dioxygenase" evidence="1">
    <location>
        <begin position="2"/>
        <end position="30"/>
    </location>
</feature>
<evidence type="ECO:0000313" key="3">
    <source>
        <dbReference type="Proteomes" id="UP000215914"/>
    </source>
</evidence>
<gene>
    <name evidence="2" type="ORF">HanXRQr2_Chr13g0607981</name>
</gene>
<name>A0A9K3HC86_HELAN</name>
<keyword evidence="2" id="KW-0560">Oxidoreductase</keyword>
<accession>A0A9K3HC86</accession>
<dbReference type="EMBL" id="MNCJ02000328">
    <property type="protein sequence ID" value="KAF5775075.1"/>
    <property type="molecule type" value="Genomic_DNA"/>
</dbReference>
<dbReference type="GO" id="GO:0050590">
    <property type="term" value="F:desacetoxyvindoline 4-hydroxylase activity"/>
    <property type="evidence" value="ECO:0007669"/>
    <property type="project" value="UniProtKB-EC"/>
</dbReference>
<protein>
    <submittedName>
        <fullName evidence="2">Deacetoxyvindoline 4-hydroxylase</fullName>
        <ecNumber evidence="2">1.14.11.20</ecNumber>
    </submittedName>
</protein>